<evidence type="ECO:0000313" key="3">
    <source>
        <dbReference type="Proteomes" id="UP000479710"/>
    </source>
</evidence>
<gene>
    <name evidence="2" type="ORF">E2562_036864</name>
</gene>
<comment type="caution">
    <text evidence="2">The sequence shown here is derived from an EMBL/GenBank/DDBJ whole genome shotgun (WGS) entry which is preliminary data.</text>
</comment>
<dbReference type="Proteomes" id="UP000479710">
    <property type="component" value="Unassembled WGS sequence"/>
</dbReference>
<dbReference type="AlphaFoldDB" id="A0A6G1ECK6"/>
<keyword evidence="3" id="KW-1185">Reference proteome</keyword>
<dbReference type="EMBL" id="SPHZ02000004">
    <property type="protein sequence ID" value="KAF0922469.1"/>
    <property type="molecule type" value="Genomic_DNA"/>
</dbReference>
<accession>A0A6G1ECK6</accession>
<proteinExistence type="predicted"/>
<feature type="compositionally biased region" description="Polar residues" evidence="1">
    <location>
        <begin position="67"/>
        <end position="86"/>
    </location>
</feature>
<reference evidence="2 3" key="1">
    <citation type="submission" date="2019-11" db="EMBL/GenBank/DDBJ databases">
        <title>Whole genome sequence of Oryza granulata.</title>
        <authorList>
            <person name="Li W."/>
        </authorList>
    </citation>
    <scope>NUCLEOTIDE SEQUENCE [LARGE SCALE GENOMIC DNA]</scope>
    <source>
        <strain evidence="3">cv. Menghai</strain>
        <tissue evidence="2">Leaf</tissue>
    </source>
</reference>
<sequence>MEVSSNVAQVSCPTWHWEELEENVKTKEGEVLLDPSSDDDQFSLSQGHVLLFAILTMDSEASRKKCVQSTMTPRNSSHDSNSVKTS</sequence>
<evidence type="ECO:0000256" key="1">
    <source>
        <dbReference type="SAM" id="MobiDB-lite"/>
    </source>
</evidence>
<organism evidence="2 3">
    <name type="scientific">Oryza meyeriana var. granulata</name>
    <dbReference type="NCBI Taxonomy" id="110450"/>
    <lineage>
        <taxon>Eukaryota</taxon>
        <taxon>Viridiplantae</taxon>
        <taxon>Streptophyta</taxon>
        <taxon>Embryophyta</taxon>
        <taxon>Tracheophyta</taxon>
        <taxon>Spermatophyta</taxon>
        <taxon>Magnoliopsida</taxon>
        <taxon>Liliopsida</taxon>
        <taxon>Poales</taxon>
        <taxon>Poaceae</taxon>
        <taxon>BOP clade</taxon>
        <taxon>Oryzoideae</taxon>
        <taxon>Oryzeae</taxon>
        <taxon>Oryzinae</taxon>
        <taxon>Oryza</taxon>
        <taxon>Oryza meyeriana</taxon>
    </lineage>
</organism>
<evidence type="ECO:0000313" key="2">
    <source>
        <dbReference type="EMBL" id="KAF0922469.1"/>
    </source>
</evidence>
<protein>
    <submittedName>
        <fullName evidence="2">Uncharacterized protein</fullName>
    </submittedName>
</protein>
<name>A0A6G1ECK6_9ORYZ</name>
<feature type="region of interest" description="Disordered" evidence="1">
    <location>
        <begin position="65"/>
        <end position="86"/>
    </location>
</feature>